<protein>
    <submittedName>
        <fullName evidence="2">Uncharacterized protein</fullName>
    </submittedName>
</protein>
<sequence length="91" mass="9778">MRRAIVPNILPVEGSDAEAAVATSPHRFPPSLGGYQYPPPIPPPPILPPPDVPPPGEECDIPPPPPVVEQAETLRPMRAKNTAEKMAFINM</sequence>
<dbReference type="Proteomes" id="UP000282195">
    <property type="component" value="Chromosome"/>
</dbReference>
<dbReference type="AlphaFoldDB" id="A0A387FPA0"/>
<reference evidence="2 3" key="1">
    <citation type="submission" date="2018-10" db="EMBL/GenBank/DDBJ databases">
        <title>Rhizobium etli, R. leguminosarum and a new Rhizobium genospecies from Phaseolus dumosus.</title>
        <authorList>
            <person name="Ramirez-Puebla S.T."/>
            <person name="Rogel-Hernandez M.A."/>
            <person name="Guerrero G."/>
            <person name="Ormeno-Orrillo E."/>
            <person name="Martinez-Romero J.C."/>
            <person name="Negrete-Yankelevich S."/>
            <person name="Martinez-Romero E."/>
        </authorList>
    </citation>
    <scope>NUCLEOTIDE SEQUENCE [LARGE SCALE GENOMIC DNA]</scope>
    <source>
        <strain evidence="2 3">CCGE525</strain>
    </source>
</reference>
<feature type="compositionally biased region" description="Pro residues" evidence="1">
    <location>
        <begin position="37"/>
        <end position="65"/>
    </location>
</feature>
<evidence type="ECO:0000256" key="1">
    <source>
        <dbReference type="SAM" id="MobiDB-lite"/>
    </source>
</evidence>
<dbReference type="EMBL" id="CP032694">
    <property type="protein sequence ID" value="AYG57751.1"/>
    <property type="molecule type" value="Genomic_DNA"/>
</dbReference>
<accession>A0A387FPA0</accession>
<proteinExistence type="predicted"/>
<name>A0A387FPA0_9HYPH</name>
<organism evidence="2 3">
    <name type="scientific">Rhizobium jaguaris</name>
    <dbReference type="NCBI Taxonomy" id="1312183"/>
    <lineage>
        <taxon>Bacteria</taxon>
        <taxon>Pseudomonadati</taxon>
        <taxon>Pseudomonadota</taxon>
        <taxon>Alphaproteobacteria</taxon>
        <taxon>Hyphomicrobiales</taxon>
        <taxon>Rhizobiaceae</taxon>
        <taxon>Rhizobium/Agrobacterium group</taxon>
        <taxon>Rhizobium</taxon>
    </lineage>
</organism>
<keyword evidence="3" id="KW-1185">Reference proteome</keyword>
<evidence type="ECO:0000313" key="3">
    <source>
        <dbReference type="Proteomes" id="UP000282195"/>
    </source>
</evidence>
<feature type="region of interest" description="Disordered" evidence="1">
    <location>
        <begin position="21"/>
        <end position="65"/>
    </location>
</feature>
<gene>
    <name evidence="2" type="ORF">CCGE525_02175</name>
</gene>
<evidence type="ECO:0000313" key="2">
    <source>
        <dbReference type="EMBL" id="AYG57751.1"/>
    </source>
</evidence>
<dbReference type="KEGG" id="rjg:CCGE525_02175"/>